<dbReference type="PANTHER" id="PTHR10996:SF178">
    <property type="entry name" value="2-HYDROXYACID DEHYDROGENASE YGL185C-RELATED"/>
    <property type="match status" value="1"/>
</dbReference>
<comment type="caution">
    <text evidence="7">The sequence shown here is derived from an EMBL/GenBank/DDBJ whole genome shotgun (WGS) entry which is preliminary data.</text>
</comment>
<dbReference type="Pfam" id="PF00389">
    <property type="entry name" value="2-Hacid_dh"/>
    <property type="match status" value="1"/>
</dbReference>
<protein>
    <recommendedName>
        <fullName evidence="9">Hydroxyacid dehydrogenase</fullName>
    </recommendedName>
</protein>
<dbReference type="InterPro" id="IPR006140">
    <property type="entry name" value="D-isomer_DH_NAD-bd"/>
</dbReference>
<gene>
    <name evidence="7" type="ORF">DI586_09190</name>
</gene>
<evidence type="ECO:0000256" key="2">
    <source>
        <dbReference type="ARBA" id="ARBA00023002"/>
    </source>
</evidence>
<evidence type="ECO:0000256" key="1">
    <source>
        <dbReference type="ARBA" id="ARBA00022857"/>
    </source>
</evidence>
<comment type="similarity">
    <text evidence="4">Belongs to the D-isomer specific 2-hydroxyacid dehydrogenase family.</text>
</comment>
<dbReference type="InterPro" id="IPR050223">
    <property type="entry name" value="D-isomer_2-hydroxyacid_DH"/>
</dbReference>
<evidence type="ECO:0000313" key="8">
    <source>
        <dbReference type="Proteomes" id="UP000249739"/>
    </source>
</evidence>
<dbReference type="EMBL" id="QFOT01000118">
    <property type="protein sequence ID" value="PZP54666.1"/>
    <property type="molecule type" value="Genomic_DNA"/>
</dbReference>
<feature type="domain" description="D-isomer specific 2-hydroxyacid dehydrogenase NAD-binding" evidence="6">
    <location>
        <begin position="109"/>
        <end position="279"/>
    </location>
</feature>
<dbReference type="GO" id="GO:0051287">
    <property type="term" value="F:NAD binding"/>
    <property type="evidence" value="ECO:0007669"/>
    <property type="project" value="InterPro"/>
</dbReference>
<keyword evidence="3" id="KW-0520">NAD</keyword>
<dbReference type="SUPFAM" id="SSF52283">
    <property type="entry name" value="Formate/glycerate dehydrogenase catalytic domain-like"/>
    <property type="match status" value="1"/>
</dbReference>
<evidence type="ECO:0008006" key="9">
    <source>
        <dbReference type="Google" id="ProtNLM"/>
    </source>
</evidence>
<dbReference type="Gene3D" id="3.40.50.720">
    <property type="entry name" value="NAD(P)-binding Rossmann-like Domain"/>
    <property type="match status" value="2"/>
</dbReference>
<sequence>MKKTILALGALLPPEMKEVEKNFNLLKLWKQADPEEALKTHKNDIVGILSTAGGMAVTRRMIDGLPNLELIAQFGVGVDNIDLAAAAERHVAVTNTPDVVTNDTADTALALILATLRRIVEADVTVRTGGWRPFPLGSTLTGKTVGIIGLGRIGQAIAKRCERFEMKIAYHGRSEKKGAAYQYYADLIQMAENVDVLVAACPGGEKTRHIVGRKVLKALGPNGFLINISRGSVVHTEDLLIALSNREIAGAGLDVYENEPEVPEALKSMDNVVLLPHIGTATHETRTVMGQLVLANIVAHFEGKALVTPVTIS</sequence>
<accession>A0A2W5H9A6</accession>
<dbReference type="Proteomes" id="UP000249739">
    <property type="component" value="Unassembled WGS sequence"/>
</dbReference>
<dbReference type="CDD" id="cd12156">
    <property type="entry name" value="HPPR"/>
    <property type="match status" value="1"/>
</dbReference>
<evidence type="ECO:0000259" key="5">
    <source>
        <dbReference type="Pfam" id="PF00389"/>
    </source>
</evidence>
<dbReference type="Pfam" id="PF02826">
    <property type="entry name" value="2-Hacid_dh_C"/>
    <property type="match status" value="1"/>
</dbReference>
<dbReference type="InterPro" id="IPR006139">
    <property type="entry name" value="D-isomer_2_OHA_DH_cat_dom"/>
</dbReference>
<dbReference type="SUPFAM" id="SSF51735">
    <property type="entry name" value="NAD(P)-binding Rossmann-fold domains"/>
    <property type="match status" value="1"/>
</dbReference>
<keyword evidence="1" id="KW-0521">NADP</keyword>
<evidence type="ECO:0000259" key="6">
    <source>
        <dbReference type="Pfam" id="PF02826"/>
    </source>
</evidence>
<evidence type="ECO:0000256" key="4">
    <source>
        <dbReference type="RuleBase" id="RU003719"/>
    </source>
</evidence>
<name>A0A2W5H9A6_9BACT</name>
<dbReference type="AlphaFoldDB" id="A0A2W5H9A6"/>
<dbReference type="InterPro" id="IPR036291">
    <property type="entry name" value="NAD(P)-bd_dom_sf"/>
</dbReference>
<evidence type="ECO:0000256" key="3">
    <source>
        <dbReference type="ARBA" id="ARBA00023027"/>
    </source>
</evidence>
<reference evidence="7 8" key="1">
    <citation type="submission" date="2017-08" db="EMBL/GenBank/DDBJ databases">
        <title>Infants hospitalized years apart are colonized by the same room-sourced microbial strains.</title>
        <authorList>
            <person name="Brooks B."/>
            <person name="Olm M.R."/>
            <person name="Firek B.A."/>
            <person name="Baker R."/>
            <person name="Thomas B.C."/>
            <person name="Morowitz M.J."/>
            <person name="Banfield J.F."/>
        </authorList>
    </citation>
    <scope>NUCLEOTIDE SEQUENCE [LARGE SCALE GENOMIC DNA]</scope>
    <source>
        <strain evidence="7">S2_006_000_R2_64</strain>
    </source>
</reference>
<dbReference type="PANTHER" id="PTHR10996">
    <property type="entry name" value="2-HYDROXYACID DEHYDROGENASE-RELATED"/>
    <property type="match status" value="1"/>
</dbReference>
<organism evidence="7 8">
    <name type="scientific">Micavibrio aeruginosavorus</name>
    <dbReference type="NCBI Taxonomy" id="349221"/>
    <lineage>
        <taxon>Bacteria</taxon>
        <taxon>Pseudomonadati</taxon>
        <taxon>Bdellovibrionota</taxon>
        <taxon>Bdellovibrionia</taxon>
        <taxon>Bdellovibrionales</taxon>
        <taxon>Pseudobdellovibrionaceae</taxon>
        <taxon>Micavibrio</taxon>
    </lineage>
</organism>
<dbReference type="GO" id="GO:0005829">
    <property type="term" value="C:cytosol"/>
    <property type="evidence" value="ECO:0007669"/>
    <property type="project" value="TreeGrafter"/>
</dbReference>
<dbReference type="GO" id="GO:0030267">
    <property type="term" value="F:glyoxylate reductase (NADPH) activity"/>
    <property type="evidence" value="ECO:0007669"/>
    <property type="project" value="TreeGrafter"/>
</dbReference>
<dbReference type="FunFam" id="3.40.50.720:FF:000213">
    <property type="entry name" value="Putative 2-hydroxyacid dehydrogenase"/>
    <property type="match status" value="1"/>
</dbReference>
<evidence type="ECO:0000313" key="7">
    <source>
        <dbReference type="EMBL" id="PZP54666.1"/>
    </source>
</evidence>
<feature type="domain" description="D-isomer specific 2-hydroxyacid dehydrogenase catalytic" evidence="5">
    <location>
        <begin position="6"/>
        <end position="310"/>
    </location>
</feature>
<proteinExistence type="inferred from homology"/>
<dbReference type="GO" id="GO:0016618">
    <property type="term" value="F:hydroxypyruvate reductase [NAD(P)H] activity"/>
    <property type="evidence" value="ECO:0007669"/>
    <property type="project" value="TreeGrafter"/>
</dbReference>
<keyword evidence="2 4" id="KW-0560">Oxidoreductase</keyword>